<evidence type="ECO:0000256" key="6">
    <source>
        <dbReference type="ARBA" id="ARBA00022826"/>
    </source>
</evidence>
<keyword evidence="15" id="KW-1185">Reference proteome</keyword>
<keyword evidence="6" id="KW-0631">Potassium channel</keyword>
<dbReference type="GO" id="GO:0016020">
    <property type="term" value="C:membrane"/>
    <property type="evidence" value="ECO:0007669"/>
    <property type="project" value="UniProtKB-SubCell"/>
</dbReference>
<evidence type="ECO:0000256" key="10">
    <source>
        <dbReference type="ARBA" id="ARBA00023136"/>
    </source>
</evidence>
<keyword evidence="7" id="KW-0630">Potassium</keyword>
<dbReference type="GO" id="GO:0005267">
    <property type="term" value="F:potassium channel activity"/>
    <property type="evidence" value="ECO:0007669"/>
    <property type="project" value="UniProtKB-KW"/>
</dbReference>
<dbReference type="Proteomes" id="UP000371977">
    <property type="component" value="Unassembled WGS sequence"/>
</dbReference>
<feature type="transmembrane region" description="Helical" evidence="13">
    <location>
        <begin position="6"/>
        <end position="26"/>
    </location>
</feature>
<evidence type="ECO:0000256" key="9">
    <source>
        <dbReference type="ARBA" id="ARBA00023065"/>
    </source>
</evidence>
<feature type="transmembrane region" description="Helical" evidence="13">
    <location>
        <begin position="147"/>
        <end position="175"/>
    </location>
</feature>
<evidence type="ECO:0000256" key="2">
    <source>
        <dbReference type="ARBA" id="ARBA00006920"/>
    </source>
</evidence>
<comment type="subcellular location">
    <subcellularLocation>
        <location evidence="1">Membrane</location>
        <topology evidence="1">Multi-pass membrane protein</topology>
    </subcellularLocation>
</comment>
<keyword evidence="11" id="KW-0407">Ion channel</keyword>
<keyword evidence="3" id="KW-0813">Transport</keyword>
<dbReference type="PANTHER" id="PTHR31462">
    <property type="entry name" value="ENDOSOMAL/LYSOSOMAL POTASSIUM CHANNEL TMEM175"/>
    <property type="match status" value="1"/>
</dbReference>
<keyword evidence="8 13" id="KW-1133">Transmembrane helix</keyword>
<keyword evidence="9" id="KW-0406">Ion transport</keyword>
<accession>A0A6C2C3H2</accession>
<name>A0A6C2C3H2_9LACO</name>
<organism evidence="14 15">
    <name type="scientific">Weissella muntiaci</name>
    <dbReference type="NCBI Taxonomy" id="2508881"/>
    <lineage>
        <taxon>Bacteria</taxon>
        <taxon>Bacillati</taxon>
        <taxon>Bacillota</taxon>
        <taxon>Bacilli</taxon>
        <taxon>Lactobacillales</taxon>
        <taxon>Lactobacillaceae</taxon>
        <taxon>Weissella</taxon>
    </lineage>
</organism>
<evidence type="ECO:0000256" key="7">
    <source>
        <dbReference type="ARBA" id="ARBA00022958"/>
    </source>
</evidence>
<evidence type="ECO:0000256" key="13">
    <source>
        <dbReference type="SAM" id="Phobius"/>
    </source>
</evidence>
<keyword evidence="5 13" id="KW-0812">Transmembrane</keyword>
<dbReference type="RefSeq" id="WP_148623986.1">
    <property type="nucleotide sequence ID" value="NZ_SDGZ01000030.1"/>
</dbReference>
<dbReference type="GO" id="GO:0015252">
    <property type="term" value="F:proton channel activity"/>
    <property type="evidence" value="ECO:0007669"/>
    <property type="project" value="InterPro"/>
</dbReference>
<comment type="catalytic activity">
    <reaction evidence="12">
        <text>K(+)(in) = K(+)(out)</text>
        <dbReference type="Rhea" id="RHEA:29463"/>
        <dbReference type="ChEBI" id="CHEBI:29103"/>
    </reaction>
</comment>
<evidence type="ECO:0000256" key="8">
    <source>
        <dbReference type="ARBA" id="ARBA00022989"/>
    </source>
</evidence>
<comment type="caution">
    <text evidence="14">The sequence shown here is derived from an EMBL/GenBank/DDBJ whole genome shotgun (WGS) entry which is preliminary data.</text>
</comment>
<evidence type="ECO:0000256" key="5">
    <source>
        <dbReference type="ARBA" id="ARBA00022692"/>
    </source>
</evidence>
<evidence type="ECO:0000256" key="4">
    <source>
        <dbReference type="ARBA" id="ARBA00022538"/>
    </source>
</evidence>
<dbReference type="PANTHER" id="PTHR31462:SF5">
    <property type="entry name" value="ENDOSOMAL_LYSOSOMAL PROTON CHANNEL TMEM175"/>
    <property type="match status" value="1"/>
</dbReference>
<evidence type="ECO:0000313" key="14">
    <source>
        <dbReference type="EMBL" id="TYC47775.1"/>
    </source>
</evidence>
<dbReference type="Pfam" id="PF06736">
    <property type="entry name" value="TMEM175"/>
    <property type="match status" value="1"/>
</dbReference>
<evidence type="ECO:0000256" key="12">
    <source>
        <dbReference type="ARBA" id="ARBA00034430"/>
    </source>
</evidence>
<evidence type="ECO:0000256" key="11">
    <source>
        <dbReference type="ARBA" id="ARBA00023303"/>
    </source>
</evidence>
<evidence type="ECO:0000313" key="15">
    <source>
        <dbReference type="Proteomes" id="UP000371977"/>
    </source>
</evidence>
<evidence type="ECO:0000256" key="1">
    <source>
        <dbReference type="ARBA" id="ARBA00004141"/>
    </source>
</evidence>
<protein>
    <submittedName>
        <fullName evidence="14">DUF1211 domain-containing protein</fullName>
    </submittedName>
</protein>
<proteinExistence type="inferred from homology"/>
<gene>
    <name evidence="14" type="ORF">ESZ50_11130</name>
</gene>
<reference evidence="14 15" key="1">
    <citation type="submission" date="2019-01" db="EMBL/GenBank/DDBJ databases">
        <title>Weissella sp. nov., a novel lactic acid bacterium isolated from animal feces.</title>
        <authorList>
            <person name="Wang L.-T."/>
        </authorList>
    </citation>
    <scope>NUCLEOTIDE SEQUENCE [LARGE SCALE GENOMIC DNA]</scope>
    <source>
        <strain evidence="14 15">8H-2</strain>
    </source>
</reference>
<dbReference type="OrthoDB" id="7626281at2"/>
<keyword evidence="10 13" id="KW-0472">Membrane</keyword>
<dbReference type="EMBL" id="SDGZ01000030">
    <property type="protein sequence ID" value="TYC47775.1"/>
    <property type="molecule type" value="Genomic_DNA"/>
</dbReference>
<feature type="transmembrane region" description="Helical" evidence="13">
    <location>
        <begin position="38"/>
        <end position="57"/>
    </location>
</feature>
<comment type="similarity">
    <text evidence="2">Belongs to the TMEM175 family.</text>
</comment>
<feature type="transmembrane region" description="Helical" evidence="13">
    <location>
        <begin position="77"/>
        <end position="96"/>
    </location>
</feature>
<dbReference type="InterPro" id="IPR010617">
    <property type="entry name" value="TMEM175-like"/>
</dbReference>
<keyword evidence="4" id="KW-0633">Potassium transport</keyword>
<sequence>MVKERFLNYTDAIVAIIATIMILELPIPKNASLSALKLAMLPFFAYLLSFLVIWVVWFNHHGLFNSVRKINARVYWYNGLWIFTMSLFPFFTAWVGRYPDKVLPEFSYLSLILLWSISFTLMETELIREKENRLNANDHNRYPRKGYYLIILTGFGVVWFYPVYVLLTILIFLILSIRRQVGPRVVVH</sequence>
<feature type="transmembrane region" description="Helical" evidence="13">
    <location>
        <begin position="108"/>
        <end position="127"/>
    </location>
</feature>
<evidence type="ECO:0000256" key="3">
    <source>
        <dbReference type="ARBA" id="ARBA00022448"/>
    </source>
</evidence>
<dbReference type="AlphaFoldDB" id="A0A6C2C3H2"/>